<proteinExistence type="predicted"/>
<evidence type="ECO:0000313" key="1">
    <source>
        <dbReference type="EMBL" id="XCN71493.1"/>
    </source>
</evidence>
<name>A0AAU8LQC2_9BACT</name>
<dbReference type="AlphaFoldDB" id="A0AAU8LQC2"/>
<gene>
    <name evidence="1" type="ORF">Q3M24_14355</name>
</gene>
<protein>
    <submittedName>
        <fullName evidence="1">Uncharacterized protein</fullName>
    </submittedName>
</protein>
<reference evidence="1" key="2">
    <citation type="submission" date="2024-06" db="EMBL/GenBank/DDBJ databases">
        <authorList>
            <person name="Plum-Jensen L.E."/>
            <person name="Schramm A."/>
            <person name="Marshall I.P.G."/>
        </authorList>
    </citation>
    <scope>NUCLEOTIDE SEQUENCE</scope>
    <source>
        <strain evidence="1">Rat1</strain>
    </source>
</reference>
<sequence length="68" mass="7625">MNSFINTTHNIAQHGLVLCGSVPLLPQGRAPHADLRKRFSEITEDQDCRRPGILSKRKSVKSIDKGRE</sequence>
<organism evidence="1">
    <name type="scientific">Candidatus Electrothrix aestuarii</name>
    <dbReference type="NCBI Taxonomy" id="3062594"/>
    <lineage>
        <taxon>Bacteria</taxon>
        <taxon>Pseudomonadati</taxon>
        <taxon>Thermodesulfobacteriota</taxon>
        <taxon>Desulfobulbia</taxon>
        <taxon>Desulfobulbales</taxon>
        <taxon>Desulfobulbaceae</taxon>
        <taxon>Candidatus Electrothrix</taxon>
    </lineage>
</organism>
<reference evidence="1" key="1">
    <citation type="journal article" date="2024" name="Syst. Appl. Microbiol.">
        <title>First single-strain enrichments of Electrothrix cable bacteria, description of E. aestuarii sp. nov. and E. rattekaaiensis sp. nov., and proposal of a cable bacteria taxonomy following the rules of the SeqCode.</title>
        <authorList>
            <person name="Plum-Jensen L.E."/>
            <person name="Schramm A."/>
            <person name="Marshall I.P.G."/>
        </authorList>
    </citation>
    <scope>NUCLEOTIDE SEQUENCE</scope>
    <source>
        <strain evidence="1">Rat1</strain>
    </source>
</reference>
<dbReference type="KEGG" id="eaj:Q3M24_14355"/>
<accession>A0AAU8LQC2</accession>
<dbReference type="EMBL" id="CP159373">
    <property type="protein sequence ID" value="XCN71493.1"/>
    <property type="molecule type" value="Genomic_DNA"/>
</dbReference>